<feature type="region of interest" description="Disordered" evidence="11">
    <location>
        <begin position="1"/>
        <end position="34"/>
    </location>
</feature>
<accession>A0AAW1LCU2</accession>
<evidence type="ECO:0000256" key="4">
    <source>
        <dbReference type="ARBA" id="ARBA00022692"/>
    </source>
</evidence>
<feature type="transmembrane region" description="Helical" evidence="12">
    <location>
        <begin position="459"/>
        <end position="480"/>
    </location>
</feature>
<dbReference type="InterPro" id="IPR019308">
    <property type="entry name" value="TMEM214"/>
</dbReference>
<evidence type="ECO:0000256" key="7">
    <source>
        <dbReference type="ARBA" id="ARBA00022989"/>
    </source>
</evidence>
<dbReference type="EMBL" id="JASPKY010000133">
    <property type="protein sequence ID" value="KAK9731400.1"/>
    <property type="molecule type" value="Genomic_DNA"/>
</dbReference>
<keyword evidence="4 12" id="KW-0812">Transmembrane</keyword>
<proteinExistence type="inferred from homology"/>
<dbReference type="PANTHER" id="PTHR13448:SF0">
    <property type="entry name" value="TRANSMEMBRANE PROTEIN 214"/>
    <property type="match status" value="1"/>
</dbReference>
<evidence type="ECO:0000313" key="13">
    <source>
        <dbReference type="EMBL" id="KAK9731400.1"/>
    </source>
</evidence>
<dbReference type="PANTHER" id="PTHR13448">
    <property type="entry name" value="TRANSMEMBRANE PROTEIN 214"/>
    <property type="match status" value="1"/>
</dbReference>
<keyword evidence="7 12" id="KW-1133">Transmembrane helix</keyword>
<sequence length="631" mass="72768">MSGQWEVVSKKKDKNNKQPVQKINNTKENKKKNVIADTKVEDVLPQSQIKTLFGKSKENQKQEKNKKVETQVKKPQKKVEKQPEPIKPKPPKSIESALNSINVEDFKNQFETTKTLFPDAHILWLKELAQFLNQKVTIEVVDPTFKNKAECFPYSAIPIPIRNVMEKAVKEAGKENVQVFYDISLQAMATDMSKGLPALGHKLFIQLLVLGDPKIVITNLSKHITLRNSYQNRQAIGLSILWAVGQAGIKDFNIGFKVFQDIMLPVIEMKNYSRYVFTYLIDLINRFNDIPITKEQYLSVMDTIYSNKKNVPVDLIQSLQNTVPKLKLLLFTNNSDKYNSFIEPLLKNLAINENILYQNEICDVIITCLQKDHTCFGTWNKNYIKTLPSSAILLNYMDTHWKQIYKKFNRKIFKELLNTYSITNEDLLTKKRKDDGLIESIEAIKKIKTRMSSKKSVSFPFKTLAVLLLLGAGLFVLYDIKQQGSWANSKTLKGLQDSGIHEYMNKAGNRAKEGSLWIHQHIDNRDLALIWWNIMNNIKDLIVEKYPNVVKSIDSYAPGLIEQSSKTVYNVWSSSVLYINRSVDYLKREVFVGQLAPENVHRVVMDALNTTQQKASEYYHWLYEKVQTTIK</sequence>
<dbReference type="GO" id="GO:0005789">
    <property type="term" value="C:endoplasmic reticulum membrane"/>
    <property type="evidence" value="ECO:0007669"/>
    <property type="project" value="UniProtKB-SubCell"/>
</dbReference>
<dbReference type="Pfam" id="PF10151">
    <property type="entry name" value="TMEM214"/>
    <property type="match status" value="2"/>
</dbReference>
<evidence type="ECO:0000256" key="11">
    <source>
        <dbReference type="SAM" id="MobiDB-lite"/>
    </source>
</evidence>
<keyword evidence="9" id="KW-0325">Glycoprotein</keyword>
<protein>
    <submittedName>
        <fullName evidence="13">TMEM214, C-terminal, caspase 4 activator</fullName>
    </submittedName>
</protein>
<feature type="region of interest" description="Disordered" evidence="11">
    <location>
        <begin position="51"/>
        <end position="94"/>
    </location>
</feature>
<dbReference type="AlphaFoldDB" id="A0AAW1LCU2"/>
<evidence type="ECO:0000256" key="5">
    <source>
        <dbReference type="ARBA" id="ARBA00022703"/>
    </source>
</evidence>
<comment type="subcellular location">
    <subcellularLocation>
        <location evidence="1">Endoplasmic reticulum membrane</location>
        <topology evidence="1">Multi-pass membrane protein</topology>
    </subcellularLocation>
</comment>
<evidence type="ECO:0000256" key="9">
    <source>
        <dbReference type="ARBA" id="ARBA00023180"/>
    </source>
</evidence>
<name>A0AAW1LCU2_POPJA</name>
<evidence type="ECO:0000256" key="10">
    <source>
        <dbReference type="ARBA" id="ARBA00024938"/>
    </source>
</evidence>
<dbReference type="GO" id="GO:0005794">
    <property type="term" value="C:Golgi apparatus"/>
    <property type="evidence" value="ECO:0007669"/>
    <property type="project" value="TreeGrafter"/>
</dbReference>
<dbReference type="Proteomes" id="UP001458880">
    <property type="component" value="Unassembled WGS sequence"/>
</dbReference>
<feature type="compositionally biased region" description="Basic and acidic residues" evidence="11">
    <location>
        <begin position="55"/>
        <end position="87"/>
    </location>
</feature>
<reference evidence="13 14" key="1">
    <citation type="journal article" date="2024" name="BMC Genomics">
        <title>De novo assembly and annotation of Popillia japonica's genome with initial clues to its potential as an invasive pest.</title>
        <authorList>
            <person name="Cucini C."/>
            <person name="Boschi S."/>
            <person name="Funari R."/>
            <person name="Cardaioli E."/>
            <person name="Iannotti N."/>
            <person name="Marturano G."/>
            <person name="Paoli F."/>
            <person name="Bruttini M."/>
            <person name="Carapelli A."/>
            <person name="Frati F."/>
            <person name="Nardi F."/>
        </authorList>
    </citation>
    <scope>NUCLEOTIDE SEQUENCE [LARGE SCALE GENOMIC DNA]</scope>
    <source>
        <strain evidence="13">DMR45628</strain>
    </source>
</reference>
<comment type="subunit">
    <text evidence="3">Constitutively interacts with CASP4; required for the localization of procaspase 4 to the ER.</text>
</comment>
<keyword evidence="6" id="KW-0256">Endoplasmic reticulum</keyword>
<comment type="function">
    <text evidence="10">Critical mediator, in cooperation with CASP4, of endoplasmic reticulum-stress induced apoptosis. Required or the activation of CASP4 following endoplasmic reticulum stress.</text>
</comment>
<evidence type="ECO:0000256" key="1">
    <source>
        <dbReference type="ARBA" id="ARBA00004477"/>
    </source>
</evidence>
<organism evidence="13 14">
    <name type="scientific">Popillia japonica</name>
    <name type="common">Japanese beetle</name>
    <dbReference type="NCBI Taxonomy" id="7064"/>
    <lineage>
        <taxon>Eukaryota</taxon>
        <taxon>Metazoa</taxon>
        <taxon>Ecdysozoa</taxon>
        <taxon>Arthropoda</taxon>
        <taxon>Hexapoda</taxon>
        <taxon>Insecta</taxon>
        <taxon>Pterygota</taxon>
        <taxon>Neoptera</taxon>
        <taxon>Endopterygota</taxon>
        <taxon>Coleoptera</taxon>
        <taxon>Polyphaga</taxon>
        <taxon>Scarabaeiformia</taxon>
        <taxon>Scarabaeidae</taxon>
        <taxon>Rutelinae</taxon>
        <taxon>Popillia</taxon>
    </lineage>
</organism>
<evidence type="ECO:0000313" key="14">
    <source>
        <dbReference type="Proteomes" id="UP001458880"/>
    </source>
</evidence>
<dbReference type="GO" id="GO:0006915">
    <property type="term" value="P:apoptotic process"/>
    <property type="evidence" value="ECO:0007669"/>
    <property type="project" value="UniProtKB-KW"/>
</dbReference>
<evidence type="ECO:0000256" key="3">
    <source>
        <dbReference type="ARBA" id="ARBA00011720"/>
    </source>
</evidence>
<keyword evidence="5" id="KW-0053">Apoptosis</keyword>
<evidence type="ECO:0000256" key="6">
    <source>
        <dbReference type="ARBA" id="ARBA00022824"/>
    </source>
</evidence>
<keyword evidence="14" id="KW-1185">Reference proteome</keyword>
<gene>
    <name evidence="13" type="ORF">QE152_g13715</name>
</gene>
<keyword evidence="8 12" id="KW-0472">Membrane</keyword>
<evidence type="ECO:0000256" key="8">
    <source>
        <dbReference type="ARBA" id="ARBA00023136"/>
    </source>
</evidence>
<evidence type="ECO:0000256" key="12">
    <source>
        <dbReference type="SAM" id="Phobius"/>
    </source>
</evidence>
<comment type="similarity">
    <text evidence="2">Belongs to the TMEM214 family.</text>
</comment>
<evidence type="ECO:0000256" key="2">
    <source>
        <dbReference type="ARBA" id="ARBA00007984"/>
    </source>
</evidence>
<comment type="caution">
    <text evidence="13">The sequence shown here is derived from an EMBL/GenBank/DDBJ whole genome shotgun (WGS) entry which is preliminary data.</text>
</comment>